<dbReference type="InterPro" id="IPR023606">
    <property type="entry name" value="CoA-Trfase_III_dom_1_sf"/>
</dbReference>
<keyword evidence="3" id="KW-1185">Reference proteome</keyword>
<dbReference type="PANTHER" id="PTHR48207:SF4">
    <property type="entry name" value="BLL6097 PROTEIN"/>
    <property type="match status" value="1"/>
</dbReference>
<dbReference type="EMBL" id="JAUQSX010000003">
    <property type="protein sequence ID" value="MDO7846225.1"/>
    <property type="molecule type" value="Genomic_DNA"/>
</dbReference>
<dbReference type="PANTHER" id="PTHR48207">
    <property type="entry name" value="SUCCINATE--HYDROXYMETHYLGLUTARATE COA-TRANSFERASE"/>
    <property type="match status" value="1"/>
</dbReference>
<comment type="caution">
    <text evidence="2">The sequence shown here is derived from an EMBL/GenBank/DDBJ whole genome shotgun (WGS) entry which is preliminary data.</text>
</comment>
<dbReference type="InterPro" id="IPR003673">
    <property type="entry name" value="CoA-Trfase_fam_III"/>
</dbReference>
<dbReference type="Gene3D" id="3.40.50.10540">
    <property type="entry name" value="Crotonobetainyl-coa:carnitine coa-transferase, domain 1"/>
    <property type="match status" value="2"/>
</dbReference>
<evidence type="ECO:0000313" key="3">
    <source>
        <dbReference type="Proteomes" id="UP001167796"/>
    </source>
</evidence>
<evidence type="ECO:0000313" key="2">
    <source>
        <dbReference type="EMBL" id="MDO7846225.1"/>
    </source>
</evidence>
<keyword evidence="1" id="KW-0808">Transferase</keyword>
<sequence>MSLPLSGLLVIEFSQFLAAPSAGLRLADLGARVIKIERPGTGEAGRQIAIKNLFVEGSSLVFHTINRNKESYAADLKNPDDLARVKQLLAQADVMTHNFRPGIMEKIGLGYDAVRVLNPRLIYGVVTGYGPTGPWASKPGQDLLIQSMSGLTYLSGTSADGPTPFGIAVADIICGSHFAQGLLAALVRRGRTGQGALVEVSLLESVLDIQFELLTTHLNDGGQLPRRGAARGTAHAYLSAPYGIYQTQDGHLALAMGNLDKLDATLNLGILADYPTASSWFDGRDDIAARLAAALREHPTAAWLAKLEPLGIWCAEVLNYQRATSSPGYEVLGMQQLVKLADGQQLATTRCPIRIDGAKLYSDKAAPMPGQDTAAIQTEFGLLAGVTSPPSPLSCGEGELALESTLELETSPPSPQERGLGGEVDARAKPLADLLVVDFSQFLSGPSAALRLADLGARVIKIERPETGDICRHLYTSNVIMNGESSVFHAINRNKESFAADLKNAADRAQVWELVRRADVVMHNYRPGVMERLGFDYASVKAQNPNVVYGEISGYGPEGPWRDKPGQDLLLQAVSGLTWLSGNADAGPVPLGLSIVDMLAGAHLAQGLLACLVRRSTRGEGGLAQVSMLESAFDFQFETLTTFFNDGGALPQRTAHNSAHSYLGAPYGIYQTSNGFLALAMGSIPVLGRLLGCESLLSYPEPAQAFTQRDEIKATLAEHLKTGTTEAWLAILEPADIWCANVLSWDRLLAHEGFAALNMVQEVTMADGYAYRTTRCPIRLDGELLTSPVGSPQLGQNNAAILAEIATFQPARHDA</sequence>
<reference evidence="2" key="1">
    <citation type="submission" date="2023-07" db="EMBL/GenBank/DDBJ databases">
        <authorList>
            <person name="Kim M.K."/>
        </authorList>
    </citation>
    <scope>NUCLEOTIDE SEQUENCE</scope>
    <source>
        <strain evidence="2">M29</strain>
    </source>
</reference>
<dbReference type="RefSeq" id="WP_305010914.1">
    <property type="nucleotide sequence ID" value="NZ_JAUQSX010000003.1"/>
</dbReference>
<dbReference type="Pfam" id="PF02515">
    <property type="entry name" value="CoA_transf_3"/>
    <property type="match status" value="2"/>
</dbReference>
<name>A0ABT9A8Q3_9BACT</name>
<dbReference type="Gene3D" id="3.30.1540.10">
    <property type="entry name" value="formyl-coa transferase, domain 3"/>
    <property type="match status" value="2"/>
</dbReference>
<accession>A0ABT9A8Q3</accession>
<evidence type="ECO:0000256" key="1">
    <source>
        <dbReference type="ARBA" id="ARBA00022679"/>
    </source>
</evidence>
<protein>
    <submittedName>
        <fullName evidence="2">CaiB/BaiF CoA-transferase family protein</fullName>
    </submittedName>
</protein>
<dbReference type="InterPro" id="IPR050483">
    <property type="entry name" value="CoA-transferase_III_domain"/>
</dbReference>
<organism evidence="2 3">
    <name type="scientific">Hymenobacter mellowenesis</name>
    <dbReference type="NCBI Taxonomy" id="3063995"/>
    <lineage>
        <taxon>Bacteria</taxon>
        <taxon>Pseudomonadati</taxon>
        <taxon>Bacteroidota</taxon>
        <taxon>Cytophagia</taxon>
        <taxon>Cytophagales</taxon>
        <taxon>Hymenobacteraceae</taxon>
        <taxon>Hymenobacter</taxon>
    </lineage>
</organism>
<dbReference type="SUPFAM" id="SSF89796">
    <property type="entry name" value="CoA-transferase family III (CaiB/BaiF)"/>
    <property type="match status" value="2"/>
</dbReference>
<dbReference type="InterPro" id="IPR044855">
    <property type="entry name" value="CoA-Trfase_III_dom3_sf"/>
</dbReference>
<gene>
    <name evidence="2" type="ORF">Q5H92_07655</name>
</gene>
<proteinExistence type="predicted"/>
<dbReference type="Proteomes" id="UP001167796">
    <property type="component" value="Unassembled WGS sequence"/>
</dbReference>